<dbReference type="Proteomes" id="UP000021315">
    <property type="component" value="Unassembled WGS sequence"/>
</dbReference>
<dbReference type="Gene3D" id="1.10.150.130">
    <property type="match status" value="1"/>
</dbReference>
<dbReference type="RefSeq" id="WP_337958735.1">
    <property type="nucleotide sequence ID" value="NZ_JDST02000012.1"/>
</dbReference>
<dbReference type="AlphaFoldDB" id="A0A080M9P1"/>
<accession>A0A080M9P1</accession>
<dbReference type="InterPro" id="IPR004107">
    <property type="entry name" value="Integrase_SAM-like_N"/>
</dbReference>
<dbReference type="STRING" id="1453999.AW06_000689"/>
<protein>
    <submittedName>
        <fullName evidence="3">Integron integrase</fullName>
    </submittedName>
</protein>
<dbReference type="GO" id="GO:0003677">
    <property type="term" value="F:DNA binding"/>
    <property type="evidence" value="ECO:0007669"/>
    <property type="project" value="UniProtKB-KW"/>
</dbReference>
<sequence>MFHGKRSPREMGATEVEAFLTHLAVDEEVASATQNQA</sequence>
<comment type="caution">
    <text evidence="3">The sequence shown here is derived from an EMBL/GenBank/DDBJ whole genome shotgun (WGS) entry which is preliminary data.</text>
</comment>
<keyword evidence="1" id="KW-0238">DNA-binding</keyword>
<evidence type="ECO:0000256" key="1">
    <source>
        <dbReference type="ARBA" id="ARBA00023125"/>
    </source>
</evidence>
<reference evidence="3" key="1">
    <citation type="submission" date="2014-02" db="EMBL/GenBank/DDBJ databases">
        <title>Expanding our view of genomic diversity in Candidatus Accumulibacter clades.</title>
        <authorList>
            <person name="Skennerton C.T."/>
            <person name="Barr J.J."/>
            <person name="Slater F.R."/>
            <person name="Bond P.L."/>
            <person name="Tyson G.W."/>
        </authorList>
    </citation>
    <scope>NUCLEOTIDE SEQUENCE [LARGE SCALE GENOMIC DNA]</scope>
</reference>
<keyword evidence="4" id="KW-1185">Reference proteome</keyword>
<gene>
    <name evidence="3" type="ORF">AW06_000689</name>
</gene>
<evidence type="ECO:0000313" key="4">
    <source>
        <dbReference type="Proteomes" id="UP000021315"/>
    </source>
</evidence>
<feature type="domain" description="Integrase SAM-like N-terminal" evidence="2">
    <location>
        <begin position="2"/>
        <end position="37"/>
    </location>
</feature>
<proteinExistence type="predicted"/>
<evidence type="ECO:0000259" key="2">
    <source>
        <dbReference type="Pfam" id="PF13495"/>
    </source>
</evidence>
<dbReference type="InterPro" id="IPR010998">
    <property type="entry name" value="Integrase_recombinase_N"/>
</dbReference>
<dbReference type="Pfam" id="PF13495">
    <property type="entry name" value="Phage_int_SAM_4"/>
    <property type="match status" value="1"/>
</dbReference>
<evidence type="ECO:0000313" key="3">
    <source>
        <dbReference type="EMBL" id="KFB78017.1"/>
    </source>
</evidence>
<dbReference type="EMBL" id="JDST02000012">
    <property type="protein sequence ID" value="KFB78017.1"/>
    <property type="molecule type" value="Genomic_DNA"/>
</dbReference>
<organism evidence="3 4">
    <name type="scientific">Candidatus Accumulibacter cognatus</name>
    <dbReference type="NCBI Taxonomy" id="2954383"/>
    <lineage>
        <taxon>Bacteria</taxon>
        <taxon>Pseudomonadati</taxon>
        <taxon>Pseudomonadota</taxon>
        <taxon>Betaproteobacteria</taxon>
        <taxon>Candidatus Accumulibacter</taxon>
    </lineage>
</organism>
<dbReference type="GO" id="GO:0015074">
    <property type="term" value="P:DNA integration"/>
    <property type="evidence" value="ECO:0007669"/>
    <property type="project" value="InterPro"/>
</dbReference>
<name>A0A080M9P1_9PROT</name>